<organism evidence="1 2">
    <name type="scientific">Liparis tanakae</name>
    <name type="common">Tanaka's snailfish</name>
    <dbReference type="NCBI Taxonomy" id="230148"/>
    <lineage>
        <taxon>Eukaryota</taxon>
        <taxon>Metazoa</taxon>
        <taxon>Chordata</taxon>
        <taxon>Craniata</taxon>
        <taxon>Vertebrata</taxon>
        <taxon>Euteleostomi</taxon>
        <taxon>Actinopterygii</taxon>
        <taxon>Neopterygii</taxon>
        <taxon>Teleostei</taxon>
        <taxon>Neoteleostei</taxon>
        <taxon>Acanthomorphata</taxon>
        <taxon>Eupercaria</taxon>
        <taxon>Perciformes</taxon>
        <taxon>Cottioidei</taxon>
        <taxon>Cottales</taxon>
        <taxon>Liparidae</taxon>
        <taxon>Liparis</taxon>
    </lineage>
</organism>
<dbReference type="Proteomes" id="UP000314294">
    <property type="component" value="Unassembled WGS sequence"/>
</dbReference>
<accession>A0A4Z2GTB6</accession>
<gene>
    <name evidence="1" type="ORF">EYF80_033014</name>
</gene>
<sequence>MEVERLSDGRRVHTSVTFLCPGGERFKRASLSCQLLGLEMLLVGVIDRRYIITHTPATCSAKVDKGPRVSCEH</sequence>
<dbReference type="AlphaFoldDB" id="A0A4Z2GTB6"/>
<name>A0A4Z2GTB6_9TELE</name>
<evidence type="ECO:0000313" key="2">
    <source>
        <dbReference type="Proteomes" id="UP000314294"/>
    </source>
</evidence>
<keyword evidence="2" id="KW-1185">Reference proteome</keyword>
<reference evidence="1 2" key="1">
    <citation type="submission" date="2019-03" db="EMBL/GenBank/DDBJ databases">
        <title>First draft genome of Liparis tanakae, snailfish: a comprehensive survey of snailfish specific genes.</title>
        <authorList>
            <person name="Kim W."/>
            <person name="Song I."/>
            <person name="Jeong J.-H."/>
            <person name="Kim D."/>
            <person name="Kim S."/>
            <person name="Ryu S."/>
            <person name="Song J.Y."/>
            <person name="Lee S.K."/>
        </authorList>
    </citation>
    <scope>NUCLEOTIDE SEQUENCE [LARGE SCALE GENOMIC DNA]</scope>
    <source>
        <tissue evidence="1">Muscle</tissue>
    </source>
</reference>
<evidence type="ECO:0000313" key="1">
    <source>
        <dbReference type="EMBL" id="TNN56756.1"/>
    </source>
</evidence>
<proteinExistence type="predicted"/>
<comment type="caution">
    <text evidence="1">The sequence shown here is derived from an EMBL/GenBank/DDBJ whole genome shotgun (WGS) entry which is preliminary data.</text>
</comment>
<dbReference type="EMBL" id="SRLO01000421">
    <property type="protein sequence ID" value="TNN56756.1"/>
    <property type="molecule type" value="Genomic_DNA"/>
</dbReference>
<protein>
    <submittedName>
        <fullName evidence="1">Uncharacterized protein</fullName>
    </submittedName>
</protein>